<feature type="site" description="Positions MEP for the nucleophilic attack" evidence="3">
    <location>
        <position position="205"/>
    </location>
</feature>
<comment type="pathway">
    <text evidence="3">Isoprenoid biosynthesis; isopentenyl diphosphate biosynthesis via DXP pathway; isopentenyl diphosphate from 1-deoxy-D-xylulose 5-phosphate: step 2/6.</text>
</comment>
<dbReference type="UniPathway" id="UPA00056">
    <property type="reaction ID" value="UER00093"/>
</dbReference>
<keyword evidence="5" id="KW-1185">Reference proteome</keyword>
<dbReference type="EMBL" id="FQZN01000035">
    <property type="protein sequence ID" value="SHJ55090.1"/>
    <property type="molecule type" value="Genomic_DNA"/>
</dbReference>
<dbReference type="Gene3D" id="3.90.550.10">
    <property type="entry name" value="Spore Coat Polysaccharide Biosynthesis Protein SpsA, Chain A"/>
    <property type="match status" value="1"/>
</dbReference>
<dbReference type="Pfam" id="PF01128">
    <property type="entry name" value="IspD"/>
    <property type="match status" value="1"/>
</dbReference>
<dbReference type="HAMAP" id="MF_00108">
    <property type="entry name" value="IspD"/>
    <property type="match status" value="1"/>
</dbReference>
<dbReference type="eggNOG" id="COG1211">
    <property type="taxonomic scope" value="Bacteria"/>
</dbReference>
<protein>
    <recommendedName>
        <fullName evidence="3">2-C-methyl-D-erythritol 4-phosphate cytidylyltransferase</fullName>
        <ecNumber evidence="3">2.7.7.60</ecNumber>
    </recommendedName>
    <alternativeName>
        <fullName evidence="3">4-diphosphocytidyl-2C-methyl-D-erythritol synthase</fullName>
    </alternativeName>
    <alternativeName>
        <fullName evidence="3">MEP cytidylyltransferase</fullName>
        <shortName evidence="3">MCT</shortName>
    </alternativeName>
</protein>
<evidence type="ECO:0000256" key="2">
    <source>
        <dbReference type="ARBA" id="ARBA00022695"/>
    </source>
</evidence>
<dbReference type="CDD" id="cd02516">
    <property type="entry name" value="CDP-ME_synthetase"/>
    <property type="match status" value="1"/>
</dbReference>
<comment type="similarity">
    <text evidence="3">Belongs to the IspD/TarI cytidylyltransferase family. IspD subfamily.</text>
</comment>
<dbReference type="SUPFAM" id="SSF53448">
    <property type="entry name" value="Nucleotide-diphospho-sugar transferases"/>
    <property type="match status" value="1"/>
</dbReference>
<dbReference type="EC" id="2.7.7.60" evidence="3"/>
<evidence type="ECO:0000313" key="4">
    <source>
        <dbReference type="EMBL" id="SHJ55090.1"/>
    </source>
</evidence>
<dbReference type="GeneID" id="92714198"/>
<dbReference type="FunFam" id="3.90.550.10:FF:000003">
    <property type="entry name" value="2-C-methyl-D-erythritol 4-phosphate cytidylyltransferase"/>
    <property type="match status" value="1"/>
</dbReference>
<feature type="site" description="Transition state stabilizer" evidence="3">
    <location>
        <position position="15"/>
    </location>
</feature>
<dbReference type="AlphaFoldDB" id="A0A1M6K8C4"/>
<name>A0A1M6K8C4_9BACE</name>
<dbReference type="InterPro" id="IPR029044">
    <property type="entry name" value="Nucleotide-diphossugar_trans"/>
</dbReference>
<evidence type="ECO:0000256" key="3">
    <source>
        <dbReference type="HAMAP-Rule" id="MF_00108"/>
    </source>
</evidence>
<organism evidence="4 5">
    <name type="scientific">Bacteroides stercorirosoris</name>
    <dbReference type="NCBI Taxonomy" id="871324"/>
    <lineage>
        <taxon>Bacteria</taxon>
        <taxon>Pseudomonadati</taxon>
        <taxon>Bacteroidota</taxon>
        <taxon>Bacteroidia</taxon>
        <taxon>Bacteroidales</taxon>
        <taxon>Bacteroidaceae</taxon>
        <taxon>Bacteroides</taxon>
    </lineage>
</organism>
<dbReference type="NCBIfam" id="NF001186">
    <property type="entry name" value="PRK00155.2-3"/>
    <property type="match status" value="1"/>
</dbReference>
<proteinExistence type="inferred from homology"/>
<dbReference type="InterPro" id="IPR034683">
    <property type="entry name" value="IspD/TarI"/>
</dbReference>
<dbReference type="InterPro" id="IPR001228">
    <property type="entry name" value="IspD"/>
</dbReference>
<keyword evidence="3" id="KW-0414">Isoprene biosynthesis</keyword>
<comment type="function">
    <text evidence="3">Catalyzes the formation of 4-diphosphocytidyl-2-C-methyl-D-erythritol from CTP and 2-C-methyl-D-erythritol 4-phosphate (MEP).</text>
</comment>
<keyword evidence="2 3" id="KW-0548">Nucleotidyltransferase</keyword>
<dbReference type="PANTHER" id="PTHR32125">
    <property type="entry name" value="2-C-METHYL-D-ERYTHRITOL 4-PHOSPHATE CYTIDYLYLTRANSFERASE, CHLOROPLASTIC"/>
    <property type="match status" value="1"/>
</dbReference>
<dbReference type="NCBIfam" id="TIGR00453">
    <property type="entry name" value="ispD"/>
    <property type="match status" value="1"/>
</dbReference>
<accession>A0A1M6K8C4</accession>
<dbReference type="PANTHER" id="PTHR32125:SF4">
    <property type="entry name" value="2-C-METHYL-D-ERYTHRITOL 4-PHOSPHATE CYTIDYLYLTRANSFERASE, CHLOROPLASTIC"/>
    <property type="match status" value="1"/>
</dbReference>
<dbReference type="InterPro" id="IPR050088">
    <property type="entry name" value="IspD/TarI_cytidylyltransf_bact"/>
</dbReference>
<feature type="site" description="Positions MEP for the nucleophilic attack" evidence="3">
    <location>
        <position position="151"/>
    </location>
</feature>
<reference evidence="5" key="1">
    <citation type="submission" date="2016-11" db="EMBL/GenBank/DDBJ databases">
        <authorList>
            <person name="Varghese N."/>
            <person name="Submissions S."/>
        </authorList>
    </citation>
    <scope>NUCLEOTIDE SEQUENCE [LARGE SCALE GENOMIC DNA]</scope>
    <source>
        <strain evidence="5">DSM 26884</strain>
    </source>
</reference>
<gene>
    <name evidence="3" type="primary">ispD</name>
    <name evidence="4" type="ORF">SAMN05444350_13517</name>
</gene>
<dbReference type="Proteomes" id="UP000184192">
    <property type="component" value="Unassembled WGS sequence"/>
</dbReference>
<evidence type="ECO:0000313" key="5">
    <source>
        <dbReference type="Proteomes" id="UP000184192"/>
    </source>
</evidence>
<sequence length="224" mass="24774">MIKYALIVAGGKGLRMGSELPKQFLPIGGKPVLMRTLEAFYAYNLEIHIILVLPCSQQPYWAQLCEEHHFSLPHTVADGGETRFHSVKNGLAYVTTPGLVGVHDGVRPFVSQEVIARCYAMAAEKKAVIPVIDVVETVRHLQEEGSVTVSRDEYKLVQTPQVFDADLLKLAYEQPYTSFFTDDASVVEAMGTSVYLTEGNRENIKITTPFDLKIAAALLDSCLI</sequence>
<feature type="site" description="Transition state stabilizer" evidence="3">
    <location>
        <position position="22"/>
    </location>
</feature>
<dbReference type="GO" id="GO:0019288">
    <property type="term" value="P:isopentenyl diphosphate biosynthetic process, methylerythritol 4-phosphate pathway"/>
    <property type="evidence" value="ECO:0007669"/>
    <property type="project" value="UniProtKB-UniRule"/>
</dbReference>
<dbReference type="GO" id="GO:0050518">
    <property type="term" value="F:2-C-methyl-D-erythritol 4-phosphate cytidylyltransferase activity"/>
    <property type="evidence" value="ECO:0007669"/>
    <property type="project" value="UniProtKB-UniRule"/>
</dbReference>
<dbReference type="RefSeq" id="WP_025833736.1">
    <property type="nucleotide sequence ID" value="NZ_FQZN01000035.1"/>
</dbReference>
<evidence type="ECO:0000256" key="1">
    <source>
        <dbReference type="ARBA" id="ARBA00022679"/>
    </source>
</evidence>
<keyword evidence="1 3" id="KW-0808">Transferase</keyword>
<comment type="catalytic activity">
    <reaction evidence="3">
        <text>2-C-methyl-D-erythritol 4-phosphate + CTP + H(+) = 4-CDP-2-C-methyl-D-erythritol + diphosphate</text>
        <dbReference type="Rhea" id="RHEA:13429"/>
        <dbReference type="ChEBI" id="CHEBI:15378"/>
        <dbReference type="ChEBI" id="CHEBI:33019"/>
        <dbReference type="ChEBI" id="CHEBI:37563"/>
        <dbReference type="ChEBI" id="CHEBI:57823"/>
        <dbReference type="ChEBI" id="CHEBI:58262"/>
        <dbReference type="EC" id="2.7.7.60"/>
    </reaction>
</comment>